<keyword evidence="10" id="KW-1185">Reference proteome</keyword>
<sequence length="714" mass="81147">MAAVSPYKRDSLPFIHRAWKTAVDHLPRYGGMGIKLSTANGDTPATNGDHPPRPLKRRRVAETSPEAARAVPGRLLSEIPDDVEKALRIEVLSITRTDGINPRSANLHYGNGSPEKKDIPVIKARCMILICEWSRPDVCRVIHCDSQICNFKVFRDSDDVCRTARIYLPAPFQIPKGKLLIQRQDEKGYDLGDEYLIRVEIDTAGDAKWPPMDLLSKRQADNLDPSNPARWTISSQIIYAFEKGRASGDVKIRKMKEDIPLGMAMDMDLRWSTCHAASSSARFGDSVPPPDTKVNHTNGALEPLTNGHVNGRVDNAINDHRKADNERNGAVEDEEEHEEATTPSRSLRTREKQNYNLKLLSDKARGKERKEKEKKRRKLATLERKGGSVTWAVPLIGEFMLENYHCIRCFATHTCLQQLQDHLAVHTDIEYTIDPVHAYIRIFAPNEDALRPFNPPFHSFSSLEDQDSDAEGDISPQKLPKRISQQRNKPSQPYPTKPQDNRRLIPNIKQPLYDRLSKSLLEPGSLVDPPPVDDTWLVQKHRDIIRDYSDVHQDEKEYIFEWDAFVNKDSVTSEPQLQDVYLKFIQDKASWITASQNRITEWAKHLSYLKSRNALAEKTIAEAFTVMRQSRSQRRPDQPDTVKAPSPRSAYRKSVAGCPVCGQPVRGPTMVICSNSDCSNALYHIECIRPDAHQPVDSRNWRCNKCHDEQKTSN</sequence>
<feature type="compositionally biased region" description="Basic and acidic residues" evidence="7">
    <location>
        <begin position="360"/>
        <end position="371"/>
    </location>
</feature>
<gene>
    <name evidence="9" type="ORF">EKO27_g76</name>
</gene>
<dbReference type="GO" id="GO:0008270">
    <property type="term" value="F:zinc ion binding"/>
    <property type="evidence" value="ECO:0007669"/>
    <property type="project" value="UniProtKB-KW"/>
</dbReference>
<comment type="similarity">
    <text evidence="1">Belongs to the VEFS (VRN2-EMF2-FIS2-SU(Z)12) family.</text>
</comment>
<dbReference type="AlphaFoldDB" id="A0A439DKX5"/>
<feature type="domain" description="Zinc finger PHD-type" evidence="8">
    <location>
        <begin position="657"/>
        <end position="707"/>
    </location>
</feature>
<evidence type="ECO:0000256" key="3">
    <source>
        <dbReference type="ARBA" id="ARBA00022771"/>
    </source>
</evidence>
<evidence type="ECO:0000259" key="8">
    <source>
        <dbReference type="SMART" id="SM00249"/>
    </source>
</evidence>
<evidence type="ECO:0000256" key="2">
    <source>
        <dbReference type="ARBA" id="ARBA00022723"/>
    </source>
</evidence>
<keyword evidence="2" id="KW-0479">Metal-binding</keyword>
<evidence type="ECO:0000256" key="7">
    <source>
        <dbReference type="SAM" id="MobiDB-lite"/>
    </source>
</evidence>
<dbReference type="InterPro" id="IPR019786">
    <property type="entry name" value="Zinc_finger_PHD-type_CS"/>
</dbReference>
<dbReference type="PROSITE" id="PS01359">
    <property type="entry name" value="ZF_PHD_1"/>
    <property type="match status" value="1"/>
</dbReference>
<name>A0A439DKX5_9PEZI</name>
<feature type="compositionally biased region" description="Basic and acidic residues" evidence="7">
    <location>
        <begin position="317"/>
        <end position="330"/>
    </location>
</feature>
<reference evidence="9 10" key="1">
    <citation type="submission" date="2018-12" db="EMBL/GenBank/DDBJ databases">
        <title>Draft genome sequence of Xylaria grammica IHI A82.</title>
        <authorList>
            <person name="Buettner E."/>
            <person name="Kellner H."/>
        </authorList>
    </citation>
    <scope>NUCLEOTIDE SEQUENCE [LARGE SCALE GENOMIC DNA]</scope>
    <source>
        <strain evidence="9 10">IHI A82</strain>
    </source>
</reference>
<dbReference type="Proteomes" id="UP000286045">
    <property type="component" value="Unassembled WGS sequence"/>
</dbReference>
<dbReference type="SMART" id="SM00249">
    <property type="entry name" value="PHD"/>
    <property type="match status" value="1"/>
</dbReference>
<dbReference type="InterPro" id="IPR011011">
    <property type="entry name" value="Znf_FYVE_PHD"/>
</dbReference>
<dbReference type="InterPro" id="IPR001965">
    <property type="entry name" value="Znf_PHD"/>
</dbReference>
<dbReference type="EMBL" id="RYZI01000001">
    <property type="protein sequence ID" value="RWA15031.1"/>
    <property type="molecule type" value="Genomic_DNA"/>
</dbReference>
<dbReference type="STRING" id="363999.A0A439DKX5"/>
<dbReference type="CDD" id="cd21552">
    <property type="entry name" value="VEFS-box_ctSUZ12-like"/>
    <property type="match status" value="1"/>
</dbReference>
<dbReference type="SUPFAM" id="SSF57903">
    <property type="entry name" value="FYVE/PHD zinc finger"/>
    <property type="match status" value="1"/>
</dbReference>
<organism evidence="9 10">
    <name type="scientific">Xylaria grammica</name>
    <dbReference type="NCBI Taxonomy" id="363999"/>
    <lineage>
        <taxon>Eukaryota</taxon>
        <taxon>Fungi</taxon>
        <taxon>Dikarya</taxon>
        <taxon>Ascomycota</taxon>
        <taxon>Pezizomycotina</taxon>
        <taxon>Sordariomycetes</taxon>
        <taxon>Xylariomycetidae</taxon>
        <taxon>Xylariales</taxon>
        <taxon>Xylariaceae</taxon>
        <taxon>Xylaria</taxon>
    </lineage>
</organism>
<dbReference type="InterPro" id="IPR013083">
    <property type="entry name" value="Znf_RING/FYVE/PHD"/>
</dbReference>
<evidence type="ECO:0000256" key="4">
    <source>
        <dbReference type="ARBA" id="ARBA00022833"/>
    </source>
</evidence>
<dbReference type="CDD" id="cd15489">
    <property type="entry name" value="PHD_SF"/>
    <property type="match status" value="1"/>
</dbReference>
<accession>A0A439DKX5</accession>
<keyword evidence="6" id="KW-0804">Transcription</keyword>
<dbReference type="InterPro" id="IPR019135">
    <property type="entry name" value="Polycomb_protein_VEFS-Box"/>
</dbReference>
<evidence type="ECO:0000313" key="9">
    <source>
        <dbReference type="EMBL" id="RWA15031.1"/>
    </source>
</evidence>
<feature type="region of interest" description="Disordered" evidence="7">
    <location>
        <begin position="35"/>
        <end position="67"/>
    </location>
</feature>
<comment type="caution">
    <text evidence="9">The sequence shown here is derived from an EMBL/GenBank/DDBJ whole genome shotgun (WGS) entry which is preliminary data.</text>
</comment>
<evidence type="ECO:0000256" key="5">
    <source>
        <dbReference type="ARBA" id="ARBA00023015"/>
    </source>
</evidence>
<keyword evidence="5" id="KW-0805">Transcription regulation</keyword>
<proteinExistence type="inferred from homology"/>
<feature type="region of interest" description="Disordered" evidence="7">
    <location>
        <begin position="628"/>
        <end position="648"/>
    </location>
</feature>
<protein>
    <recommendedName>
        <fullName evidence="8">Zinc finger PHD-type domain-containing protein</fullName>
    </recommendedName>
</protein>
<keyword evidence="4" id="KW-0862">Zinc</keyword>
<dbReference type="Pfam" id="PF09733">
    <property type="entry name" value="VEFS-Box"/>
    <property type="match status" value="1"/>
</dbReference>
<feature type="region of interest" description="Disordered" evidence="7">
    <location>
        <begin position="281"/>
        <end position="379"/>
    </location>
</feature>
<feature type="region of interest" description="Disordered" evidence="7">
    <location>
        <begin position="455"/>
        <end position="504"/>
    </location>
</feature>
<evidence type="ECO:0000256" key="6">
    <source>
        <dbReference type="ARBA" id="ARBA00023163"/>
    </source>
</evidence>
<evidence type="ECO:0000313" key="10">
    <source>
        <dbReference type="Proteomes" id="UP000286045"/>
    </source>
</evidence>
<dbReference type="Gene3D" id="3.30.40.10">
    <property type="entry name" value="Zinc/RING finger domain, C3HC4 (zinc finger)"/>
    <property type="match status" value="1"/>
</dbReference>
<keyword evidence="3" id="KW-0863">Zinc-finger</keyword>
<feature type="compositionally biased region" description="Polar residues" evidence="7">
    <location>
        <begin position="37"/>
        <end position="46"/>
    </location>
</feature>
<evidence type="ECO:0000256" key="1">
    <source>
        <dbReference type="ARBA" id="ARBA00007416"/>
    </source>
</evidence>